<dbReference type="SUPFAM" id="SSF63411">
    <property type="entry name" value="LuxS/MPP-like metallohydrolase"/>
    <property type="match status" value="2"/>
</dbReference>
<dbReference type="Gene3D" id="3.30.830.10">
    <property type="entry name" value="Metalloenzyme, LuxS/M16 peptidase-like"/>
    <property type="match status" value="2"/>
</dbReference>
<organism evidence="2 3">
    <name type="scientific">Algoriphagus machipongonensis</name>
    <dbReference type="NCBI Taxonomy" id="388413"/>
    <lineage>
        <taxon>Bacteria</taxon>
        <taxon>Pseudomonadati</taxon>
        <taxon>Bacteroidota</taxon>
        <taxon>Cytophagia</taxon>
        <taxon>Cytophagales</taxon>
        <taxon>Cyclobacteriaceae</taxon>
        <taxon>Algoriphagus</taxon>
    </lineage>
</organism>
<feature type="domain" description="Peptidase M16 C-terminal" evidence="1">
    <location>
        <begin position="201"/>
        <end position="356"/>
    </location>
</feature>
<dbReference type="RefSeq" id="WP_008202373.1">
    <property type="nucleotide sequence ID" value="NZ_CM001023.1"/>
</dbReference>
<dbReference type="InterPro" id="IPR011249">
    <property type="entry name" value="Metalloenz_LuxS/M16"/>
</dbReference>
<dbReference type="GO" id="GO:0006508">
    <property type="term" value="P:proteolysis"/>
    <property type="evidence" value="ECO:0007669"/>
    <property type="project" value="UniProtKB-KW"/>
</dbReference>
<dbReference type="EMBL" id="AAXU02000001">
    <property type="protein sequence ID" value="EAZ79099.1"/>
    <property type="molecule type" value="Genomic_DNA"/>
</dbReference>
<reference evidence="2 3" key="1">
    <citation type="journal article" date="2011" name="J. Bacteriol.">
        <title>Complete genome sequence of Algoriphagus sp. PR1, bacterial prey of a colony-forming choanoflagellate.</title>
        <authorList>
            <person name="Alegado R.A."/>
            <person name="Ferriera S."/>
            <person name="Nusbaum C."/>
            <person name="Young S.K."/>
            <person name="Zeng Q."/>
            <person name="Imamovic A."/>
            <person name="Fairclough S.R."/>
            <person name="King N."/>
        </authorList>
    </citation>
    <scope>NUCLEOTIDE SEQUENCE [LARGE SCALE GENOMIC DNA]</scope>
    <source>
        <strain evidence="2 3">PR1</strain>
    </source>
</reference>
<comment type="caution">
    <text evidence="2">The sequence shown here is derived from an EMBL/GenBank/DDBJ whole genome shotgun (WGS) entry which is preliminary data.</text>
</comment>
<accession>A3I373</accession>
<dbReference type="AlphaFoldDB" id="A3I373"/>
<dbReference type="Pfam" id="PF05193">
    <property type="entry name" value="Peptidase_M16_C"/>
    <property type="match status" value="1"/>
</dbReference>
<keyword evidence="3" id="KW-1185">Reference proteome</keyword>
<evidence type="ECO:0000313" key="3">
    <source>
        <dbReference type="Proteomes" id="UP000003919"/>
    </source>
</evidence>
<dbReference type="GO" id="GO:0008233">
    <property type="term" value="F:peptidase activity"/>
    <property type="evidence" value="ECO:0007669"/>
    <property type="project" value="UniProtKB-KW"/>
</dbReference>
<sequence length="423" mass="48657">MELDRSKAPEFKVPEDFELSPPQKLTLENGANLFFTYTPNLEVVKIEVIGLGKKASLPLSQHLIPEFALALLQEGISTLNGEELAEYFDFHASEISPIQTFSHEGLSLLTTKAHLNPVLEVFLKLFTEATYPQEALEKRKSQKKLGIKLQKEKSSIRATQLFRQSLFGLDHPYGTIPLEEHVDEVTQDRLFFYYREMLWQEMEIFVSGKLSESELQQLTFKLGKLPNRKATNQTLLPDSKTQLLWEESRENAVQSSIRMGCLSIPKTHPDYIGLSVFNTILGGYFGSRLIKNIREDKGHTYGIFSSLGEIGDINYWVVAADVQKAFYQEVIDEIYLEIDRLIEEPTSDDEIEVVRNYMIGQMLSRFSSSFDLMDRFRSVHQSGLDFNFYFDKLGYLKTFTTEDIQAIGRKYFKEKDFVRIVVG</sequence>
<dbReference type="InterPro" id="IPR007863">
    <property type="entry name" value="Peptidase_M16_C"/>
</dbReference>
<dbReference type="eggNOG" id="COG0612">
    <property type="taxonomic scope" value="Bacteria"/>
</dbReference>
<evidence type="ECO:0000313" key="2">
    <source>
        <dbReference type="EMBL" id="EAZ79099.1"/>
    </source>
</evidence>
<dbReference type="GO" id="GO:0046872">
    <property type="term" value="F:metal ion binding"/>
    <property type="evidence" value="ECO:0007669"/>
    <property type="project" value="InterPro"/>
</dbReference>
<keyword evidence="2" id="KW-0378">Hydrolase</keyword>
<evidence type="ECO:0000259" key="1">
    <source>
        <dbReference type="Pfam" id="PF05193"/>
    </source>
</evidence>
<keyword evidence="2" id="KW-0645">Protease</keyword>
<protein>
    <submittedName>
        <fullName evidence="2">Zinc protease</fullName>
    </submittedName>
</protein>
<dbReference type="Proteomes" id="UP000003919">
    <property type="component" value="Unassembled WGS sequence"/>
</dbReference>
<dbReference type="OrthoDB" id="9811314at2"/>
<gene>
    <name evidence="2" type="ORF">ALPR1_17258</name>
</gene>
<dbReference type="HOGENOM" id="CLU_009902_6_1_10"/>
<name>A3I373_9BACT</name>
<dbReference type="STRING" id="388413.ALPR1_17258"/>
<proteinExistence type="predicted"/>